<dbReference type="InterPro" id="IPR036291">
    <property type="entry name" value="NAD(P)-bd_dom_sf"/>
</dbReference>
<evidence type="ECO:0000256" key="3">
    <source>
        <dbReference type="RuleBase" id="RU000363"/>
    </source>
</evidence>
<dbReference type="InterPro" id="IPR002347">
    <property type="entry name" value="SDR_fam"/>
</dbReference>
<dbReference type="PRINTS" id="PR00081">
    <property type="entry name" value="GDHRDH"/>
</dbReference>
<dbReference type="Pfam" id="PF00106">
    <property type="entry name" value="adh_short"/>
    <property type="match status" value="1"/>
</dbReference>
<dbReference type="EMBL" id="JAQOSP010000052">
    <property type="protein sequence ID" value="MDJ1169267.1"/>
    <property type="molecule type" value="Genomic_DNA"/>
</dbReference>
<evidence type="ECO:0000256" key="1">
    <source>
        <dbReference type="ARBA" id="ARBA00006484"/>
    </source>
</evidence>
<protein>
    <submittedName>
        <fullName evidence="4">SDR family oxidoreductase</fullName>
    </submittedName>
</protein>
<gene>
    <name evidence="4" type="ORF">PMG71_07500</name>
</gene>
<dbReference type="CDD" id="cd05233">
    <property type="entry name" value="SDR_c"/>
    <property type="match status" value="1"/>
</dbReference>
<keyword evidence="2" id="KW-0560">Oxidoreductase</keyword>
<dbReference type="Gene3D" id="3.40.50.720">
    <property type="entry name" value="NAD(P)-binding Rossmann-like Domain"/>
    <property type="match status" value="1"/>
</dbReference>
<dbReference type="PANTHER" id="PTHR44196">
    <property type="entry name" value="DEHYDROGENASE/REDUCTASE SDR FAMILY MEMBER 7B"/>
    <property type="match status" value="1"/>
</dbReference>
<evidence type="ECO:0000313" key="4">
    <source>
        <dbReference type="EMBL" id="MDJ1169267.1"/>
    </source>
</evidence>
<dbReference type="SUPFAM" id="SSF51735">
    <property type="entry name" value="NAD(P)-binding Rossmann-fold domains"/>
    <property type="match status" value="1"/>
</dbReference>
<dbReference type="Proteomes" id="UP001235303">
    <property type="component" value="Unassembled WGS sequence"/>
</dbReference>
<sequence>MTELKNATVLLTGASGGFGQEFIKQLVEAGSRLILTDIDQKAIAKILETLNISLTDQIIAILEANLTSSAGCEHLYQQVQALNQPIDILINNAGIALFGRIDEVPTEKWEQLMELNLLTPMRLTTRFLPEMIARKKGHIVNISSVAGWSAPGGLTHYATSKFGLRGFSEGLRDELKPYNIKVTAVYPYFSRTPILRSPRYGTLAQTVPGFPESQATNPEMVIANVLQGIIKNRAAVFPDPTAKAIHIIKRYSPPLLDWLTQQLTRNISQSSAHGE</sequence>
<dbReference type="PROSITE" id="PS00061">
    <property type="entry name" value="ADH_SHORT"/>
    <property type="match status" value="1"/>
</dbReference>
<evidence type="ECO:0000313" key="5">
    <source>
        <dbReference type="Proteomes" id="UP001235303"/>
    </source>
</evidence>
<comment type="caution">
    <text evidence="4">The sequence shown here is derived from an EMBL/GenBank/DDBJ whole genome shotgun (WGS) entry which is preliminary data.</text>
</comment>
<proteinExistence type="inferred from homology"/>
<dbReference type="RefSeq" id="WP_283753027.1">
    <property type="nucleotide sequence ID" value="NZ_JAQOSP010000052.1"/>
</dbReference>
<dbReference type="PANTHER" id="PTHR44196:SF1">
    <property type="entry name" value="DEHYDROGENASE_REDUCTASE SDR FAMILY MEMBER 7B"/>
    <property type="match status" value="1"/>
</dbReference>
<dbReference type="InterPro" id="IPR020904">
    <property type="entry name" value="Sc_DH/Rdtase_CS"/>
</dbReference>
<evidence type="ECO:0000256" key="2">
    <source>
        <dbReference type="ARBA" id="ARBA00023002"/>
    </source>
</evidence>
<accession>A0ABT7ARR6</accession>
<dbReference type="PRINTS" id="PR00080">
    <property type="entry name" value="SDRFAMILY"/>
</dbReference>
<organism evidence="4 5">
    <name type="scientific">Roseofilum acuticapitatum BLCC-M154</name>
    <dbReference type="NCBI Taxonomy" id="3022444"/>
    <lineage>
        <taxon>Bacteria</taxon>
        <taxon>Bacillati</taxon>
        <taxon>Cyanobacteriota</taxon>
        <taxon>Cyanophyceae</taxon>
        <taxon>Desertifilales</taxon>
        <taxon>Desertifilaceae</taxon>
        <taxon>Roseofilum</taxon>
        <taxon>Roseofilum acuticapitatum</taxon>
    </lineage>
</organism>
<comment type="similarity">
    <text evidence="1 3">Belongs to the short-chain dehydrogenases/reductases (SDR) family.</text>
</comment>
<name>A0ABT7ARR6_9CYAN</name>
<keyword evidence="5" id="KW-1185">Reference proteome</keyword>
<reference evidence="4 5" key="1">
    <citation type="submission" date="2023-01" db="EMBL/GenBank/DDBJ databases">
        <title>Novel diversity within Roseofilum (Cyanobacteria; Desertifilaceae) from marine benthic mats with descriptions of four novel species.</title>
        <authorList>
            <person name="Wang Y."/>
            <person name="Berthold D.E."/>
            <person name="Hu J."/>
            <person name="Lefler F.W."/>
            <person name="Laughinghouse H.D. IV."/>
        </authorList>
    </citation>
    <scope>NUCLEOTIDE SEQUENCE [LARGE SCALE GENOMIC DNA]</scope>
    <source>
        <strain evidence="4 5">BLCC-M154</strain>
    </source>
</reference>